<comment type="similarity">
    <text evidence="6">Belongs to the BI1 family.</text>
</comment>
<dbReference type="PANTHER" id="PTHR23291:SF115">
    <property type="entry name" value="MODULATOR OF FTSH PROTEASE YCCA"/>
    <property type="match status" value="1"/>
</dbReference>
<keyword evidence="5 6" id="KW-0472">Membrane</keyword>
<dbReference type="Pfam" id="PF01027">
    <property type="entry name" value="Bax1-I"/>
    <property type="match status" value="1"/>
</dbReference>
<dbReference type="PANTHER" id="PTHR23291">
    <property type="entry name" value="BAX INHIBITOR-RELATED"/>
    <property type="match status" value="1"/>
</dbReference>
<feature type="transmembrane region" description="Helical" evidence="6">
    <location>
        <begin position="179"/>
        <end position="198"/>
    </location>
</feature>
<reference evidence="7 8" key="1">
    <citation type="submission" date="2021-08" db="EMBL/GenBank/DDBJ databases">
        <title>Helicobacter spp. isolated from feces of Anatolian Ground Squirrel (Spermophilus xanthoprymnus) in Turkey.</title>
        <authorList>
            <person name="Aydin F."/>
            <person name="Abay S."/>
            <person name="Kayman T."/>
            <person name="Karakaya E."/>
            <person name="Saticioglu I.B."/>
        </authorList>
    </citation>
    <scope>NUCLEOTIDE SEQUENCE [LARGE SCALE GENOMIC DNA]</scope>
    <source>
        <strain evidence="7 8">Faydin-H70</strain>
    </source>
</reference>
<proteinExistence type="inferred from homology"/>
<evidence type="ECO:0000256" key="5">
    <source>
        <dbReference type="ARBA" id="ARBA00023136"/>
    </source>
</evidence>
<feature type="transmembrane region" description="Helical" evidence="6">
    <location>
        <begin position="92"/>
        <end position="111"/>
    </location>
</feature>
<protein>
    <submittedName>
        <fullName evidence="7">Bax inhibitor-1/YccA family protein</fullName>
    </submittedName>
</protein>
<evidence type="ECO:0000256" key="4">
    <source>
        <dbReference type="ARBA" id="ARBA00022989"/>
    </source>
</evidence>
<keyword evidence="8" id="KW-1185">Reference proteome</keyword>
<evidence type="ECO:0000256" key="2">
    <source>
        <dbReference type="ARBA" id="ARBA00022475"/>
    </source>
</evidence>
<keyword evidence="3 6" id="KW-0812">Transmembrane</keyword>
<evidence type="ECO:0000313" key="8">
    <source>
        <dbReference type="Proteomes" id="UP000700059"/>
    </source>
</evidence>
<accession>A0ABS7JMU6</accession>
<evidence type="ECO:0000256" key="1">
    <source>
        <dbReference type="ARBA" id="ARBA00004651"/>
    </source>
</evidence>
<evidence type="ECO:0000313" key="7">
    <source>
        <dbReference type="EMBL" id="MBX7490700.1"/>
    </source>
</evidence>
<feature type="transmembrane region" description="Helical" evidence="6">
    <location>
        <begin position="41"/>
        <end position="61"/>
    </location>
</feature>
<name>A0ABS7JMU6_9HELI</name>
<dbReference type="InterPro" id="IPR006214">
    <property type="entry name" value="Bax_inhibitor_1-related"/>
</dbReference>
<keyword evidence="4 6" id="KW-1133">Transmembrane helix</keyword>
<dbReference type="EMBL" id="JAIGYQ010000005">
    <property type="protein sequence ID" value="MBX7490700.1"/>
    <property type="molecule type" value="Genomic_DNA"/>
</dbReference>
<sequence length="238" mass="25716">MSLYDRKPMNSNYNGYDTVEQSTFSQGDVALISFVKQTYQLFAGSLLAASVGAYTGITAFGNIVAQYYIGFVILEFALLFGLMFAKSKPGINLLLLFAFTFTTGLTLTPILSKILGMPGGANIVAQAFLLTTAIFGVMSIFALRTKKDLASMGKMLFIALIVVVIGSLINLFLGSPILQVIIAGVGAILFSIFIAYDTQNIVRGLYDSPVMAAVSLYLDFLNLFISLLQILGIFNSKE</sequence>
<comment type="subcellular location">
    <subcellularLocation>
        <location evidence="1">Cell membrane</location>
        <topology evidence="1">Multi-pass membrane protein</topology>
    </subcellularLocation>
</comment>
<gene>
    <name evidence="7" type="ORF">K4G57_04365</name>
</gene>
<feature type="transmembrane region" description="Helical" evidence="6">
    <location>
        <begin position="210"/>
        <end position="234"/>
    </location>
</feature>
<comment type="caution">
    <text evidence="7">The sequence shown here is derived from an EMBL/GenBank/DDBJ whole genome shotgun (WGS) entry which is preliminary data.</text>
</comment>
<evidence type="ECO:0000256" key="3">
    <source>
        <dbReference type="ARBA" id="ARBA00022692"/>
    </source>
</evidence>
<feature type="transmembrane region" description="Helical" evidence="6">
    <location>
        <begin position="67"/>
        <end position="85"/>
    </location>
</feature>
<feature type="transmembrane region" description="Helical" evidence="6">
    <location>
        <begin position="123"/>
        <end position="143"/>
    </location>
</feature>
<organism evidence="7 8">
    <name type="scientific">Helicobacter turcicus</name>
    <dbReference type="NCBI Taxonomy" id="2867412"/>
    <lineage>
        <taxon>Bacteria</taxon>
        <taxon>Pseudomonadati</taxon>
        <taxon>Campylobacterota</taxon>
        <taxon>Epsilonproteobacteria</taxon>
        <taxon>Campylobacterales</taxon>
        <taxon>Helicobacteraceae</taxon>
        <taxon>Helicobacter</taxon>
    </lineage>
</organism>
<evidence type="ECO:0000256" key="6">
    <source>
        <dbReference type="RuleBase" id="RU004379"/>
    </source>
</evidence>
<dbReference type="CDD" id="cd10432">
    <property type="entry name" value="BI-1-like_bacterial"/>
    <property type="match status" value="1"/>
</dbReference>
<feature type="transmembrane region" description="Helical" evidence="6">
    <location>
        <begin position="155"/>
        <end position="173"/>
    </location>
</feature>
<keyword evidence="2" id="KW-1003">Cell membrane</keyword>
<dbReference type="RefSeq" id="WP_221532088.1">
    <property type="nucleotide sequence ID" value="NZ_JAIGYP010000005.1"/>
</dbReference>
<dbReference type="Proteomes" id="UP000700059">
    <property type="component" value="Unassembled WGS sequence"/>
</dbReference>